<evidence type="ECO:0000256" key="1">
    <source>
        <dbReference type="ARBA" id="ARBA00005854"/>
    </source>
</evidence>
<feature type="domain" description="D-isomer specific 2-hydroxyacid dehydrogenase NAD-binding" evidence="4">
    <location>
        <begin position="1"/>
        <end position="139"/>
    </location>
</feature>
<comment type="caution">
    <text evidence="5">The sequence shown here is derived from an EMBL/GenBank/DDBJ whole genome shotgun (WGS) entry which is preliminary data.</text>
</comment>
<dbReference type="InterPro" id="IPR006140">
    <property type="entry name" value="D-isomer_DH_NAD-bd"/>
</dbReference>
<dbReference type="InterPro" id="IPR036291">
    <property type="entry name" value="NAD(P)-bd_dom_sf"/>
</dbReference>
<evidence type="ECO:0000259" key="4">
    <source>
        <dbReference type="Pfam" id="PF02826"/>
    </source>
</evidence>
<evidence type="ECO:0000256" key="3">
    <source>
        <dbReference type="ARBA" id="ARBA00023027"/>
    </source>
</evidence>
<dbReference type="EMBL" id="BSPC01000007">
    <property type="protein sequence ID" value="GLS18009.1"/>
    <property type="molecule type" value="Genomic_DNA"/>
</dbReference>
<evidence type="ECO:0000313" key="5">
    <source>
        <dbReference type="EMBL" id="GLS18009.1"/>
    </source>
</evidence>
<organism evidence="5 6">
    <name type="scientific">Labrys miyagiensis</name>
    <dbReference type="NCBI Taxonomy" id="346912"/>
    <lineage>
        <taxon>Bacteria</taxon>
        <taxon>Pseudomonadati</taxon>
        <taxon>Pseudomonadota</taxon>
        <taxon>Alphaproteobacteria</taxon>
        <taxon>Hyphomicrobiales</taxon>
        <taxon>Xanthobacteraceae</taxon>
        <taxon>Labrys</taxon>
    </lineage>
</organism>
<gene>
    <name evidence="5" type="ORF">GCM10007874_10250</name>
</gene>
<keyword evidence="6" id="KW-1185">Reference proteome</keyword>
<keyword evidence="2" id="KW-0560">Oxidoreductase</keyword>
<dbReference type="Proteomes" id="UP001156882">
    <property type="component" value="Unassembled WGS sequence"/>
</dbReference>
<dbReference type="SUPFAM" id="SSF51735">
    <property type="entry name" value="NAD(P)-binding Rossmann-fold domains"/>
    <property type="match status" value="1"/>
</dbReference>
<dbReference type="InterPro" id="IPR050857">
    <property type="entry name" value="D-2-hydroxyacid_DH"/>
</dbReference>
<reference evidence="6" key="1">
    <citation type="journal article" date="2019" name="Int. J. Syst. Evol. Microbiol.">
        <title>The Global Catalogue of Microorganisms (GCM) 10K type strain sequencing project: providing services to taxonomists for standard genome sequencing and annotation.</title>
        <authorList>
            <consortium name="The Broad Institute Genomics Platform"/>
            <consortium name="The Broad Institute Genome Sequencing Center for Infectious Disease"/>
            <person name="Wu L."/>
            <person name="Ma J."/>
        </authorList>
    </citation>
    <scope>NUCLEOTIDE SEQUENCE [LARGE SCALE GENOMIC DNA]</scope>
    <source>
        <strain evidence="6">NBRC 101365</strain>
    </source>
</reference>
<comment type="similarity">
    <text evidence="1">Belongs to the D-isomer specific 2-hydroxyacid dehydrogenase family.</text>
</comment>
<dbReference type="Pfam" id="PF02826">
    <property type="entry name" value="2-Hacid_dh_C"/>
    <property type="match status" value="1"/>
</dbReference>
<keyword evidence="3" id="KW-0520">NAD</keyword>
<dbReference type="PANTHER" id="PTHR42789:SF1">
    <property type="entry name" value="D-ISOMER SPECIFIC 2-HYDROXYACID DEHYDROGENASE FAMILY PROTEIN (AFU_ORTHOLOGUE AFUA_6G10090)"/>
    <property type="match status" value="1"/>
</dbReference>
<name>A0ABQ6CCU6_9HYPH</name>
<dbReference type="Gene3D" id="3.40.50.720">
    <property type="entry name" value="NAD(P)-binding Rossmann-like Domain"/>
    <property type="match status" value="2"/>
</dbReference>
<accession>A0ABQ6CCU6</accession>
<evidence type="ECO:0000256" key="2">
    <source>
        <dbReference type="ARBA" id="ARBA00023002"/>
    </source>
</evidence>
<protein>
    <recommendedName>
        <fullName evidence="4">D-isomer specific 2-hydroxyacid dehydrogenase NAD-binding domain-containing protein</fullName>
    </recommendedName>
</protein>
<dbReference type="PANTHER" id="PTHR42789">
    <property type="entry name" value="D-ISOMER SPECIFIC 2-HYDROXYACID DEHYDROGENASE FAMILY PROTEIN (AFU_ORTHOLOGUE AFUA_6G10090)"/>
    <property type="match status" value="1"/>
</dbReference>
<sequence length="171" mass="18941">MGHIGQLVASFLRLGFDAEVNYWSRSSKPGFEQTLGIRYVDKADLIAESDLISLHLPQDAGVILHRSEFERMKPGAILINTARSQLVDAEALYWALSSGRLAYAAFDGFYGDGTRQLSSVERSILELGPDRFLTTAHIGWRTFEADLQAQLYAMRSIGEFLDGRAVSNIVG</sequence>
<evidence type="ECO:0000313" key="6">
    <source>
        <dbReference type="Proteomes" id="UP001156882"/>
    </source>
</evidence>
<proteinExistence type="inferred from homology"/>